<proteinExistence type="predicted"/>
<dbReference type="RefSeq" id="WP_227309386.1">
    <property type="nucleotide sequence ID" value="NZ_JAESVA010000008.1"/>
</dbReference>
<sequence>MPPEVVDPPPSSLPIGKRLRELLLALTYGLTSPDSIHLFRAIVGGGRQNAGVETFIAGCGPSTAPGRDHTAFGGKI</sequence>
<name>A0A963Z509_9PROT</name>
<accession>A0A963Z509</accession>
<dbReference type="EMBL" id="JAESVA010000008">
    <property type="protein sequence ID" value="MCB8882651.1"/>
    <property type="molecule type" value="Genomic_DNA"/>
</dbReference>
<reference evidence="1 2" key="1">
    <citation type="journal article" date="2021" name="Microorganisms">
        <title>Acidisoma silvae sp. nov. and Acidisomacellulosilytica sp. nov., Two Acidophilic Bacteria Isolated from Decaying Wood, Hydrolyzing Cellulose and Producing Poly-3-hydroxybutyrate.</title>
        <authorList>
            <person name="Mieszkin S."/>
            <person name="Pouder E."/>
            <person name="Uroz S."/>
            <person name="Simon-Colin C."/>
            <person name="Alain K."/>
        </authorList>
    </citation>
    <scope>NUCLEOTIDE SEQUENCE [LARGE SCALE GENOMIC DNA]</scope>
    <source>
        <strain evidence="1 2">HW T5.17</strain>
    </source>
</reference>
<dbReference type="Proteomes" id="UP000721844">
    <property type="component" value="Unassembled WGS sequence"/>
</dbReference>
<keyword evidence="2" id="KW-1185">Reference proteome</keyword>
<comment type="caution">
    <text evidence="1">The sequence shown here is derived from an EMBL/GenBank/DDBJ whole genome shotgun (WGS) entry which is preliminary data.</text>
</comment>
<organism evidence="1 2">
    <name type="scientific">Acidisoma cellulosilyticum</name>
    <dbReference type="NCBI Taxonomy" id="2802395"/>
    <lineage>
        <taxon>Bacteria</taxon>
        <taxon>Pseudomonadati</taxon>
        <taxon>Pseudomonadota</taxon>
        <taxon>Alphaproteobacteria</taxon>
        <taxon>Acetobacterales</taxon>
        <taxon>Acidocellaceae</taxon>
        <taxon>Acidisoma</taxon>
    </lineage>
</organism>
<evidence type="ECO:0000313" key="2">
    <source>
        <dbReference type="Proteomes" id="UP000721844"/>
    </source>
</evidence>
<protein>
    <submittedName>
        <fullName evidence="1">Uncharacterized protein</fullName>
    </submittedName>
</protein>
<evidence type="ECO:0000313" key="1">
    <source>
        <dbReference type="EMBL" id="MCB8882651.1"/>
    </source>
</evidence>
<gene>
    <name evidence="1" type="ORF">ACELLULO517_20575</name>
</gene>
<dbReference type="AlphaFoldDB" id="A0A963Z509"/>